<evidence type="ECO:0000313" key="10">
    <source>
        <dbReference type="EMBL" id="KIW66619.1"/>
    </source>
</evidence>
<dbReference type="Proteomes" id="UP000054266">
    <property type="component" value="Unassembled WGS sequence"/>
</dbReference>
<dbReference type="PANTHER" id="PTHR21039">
    <property type="entry name" value="HISTIDINOL PHOSPHATASE-RELATED"/>
    <property type="match status" value="1"/>
</dbReference>
<keyword evidence="4 8" id="KW-0028">Amino-acid biosynthesis</keyword>
<dbReference type="NCBIfam" id="TIGR01856">
    <property type="entry name" value="hisJ_fam"/>
    <property type="match status" value="1"/>
</dbReference>
<dbReference type="CDD" id="cd12110">
    <property type="entry name" value="PHP_HisPPase_Hisj_like"/>
    <property type="match status" value="1"/>
</dbReference>
<comment type="pathway">
    <text evidence="1 8">Amino-acid biosynthesis; L-histidine biosynthesis; L-histidine from 5-phospho-alpha-D-ribose 1-diphosphate: step 8/9.</text>
</comment>
<evidence type="ECO:0000256" key="5">
    <source>
        <dbReference type="ARBA" id="ARBA00022801"/>
    </source>
</evidence>
<dbReference type="GO" id="GO:0000105">
    <property type="term" value="P:L-histidine biosynthetic process"/>
    <property type="evidence" value="ECO:0007669"/>
    <property type="project" value="UniProtKB-UniRule"/>
</dbReference>
<comment type="catalytic activity">
    <reaction evidence="7 8">
        <text>L-histidinol phosphate + H2O = L-histidinol + phosphate</text>
        <dbReference type="Rhea" id="RHEA:14465"/>
        <dbReference type="ChEBI" id="CHEBI:15377"/>
        <dbReference type="ChEBI" id="CHEBI:43474"/>
        <dbReference type="ChEBI" id="CHEBI:57699"/>
        <dbReference type="ChEBI" id="CHEBI:57980"/>
        <dbReference type="EC" id="3.1.3.15"/>
    </reaction>
</comment>
<evidence type="ECO:0000256" key="1">
    <source>
        <dbReference type="ARBA" id="ARBA00004970"/>
    </source>
</evidence>
<sequence>MPHSHHSHSGQFCPGHARDQLESIIQHAIAQQMTVFALTEHMPRHDLDRYPEEVDTSLEEQLANEEAYVKEALRLREAYKAQIQIPIGFEGEWIRPESQELIEASIKKHPYDFFIGSVHHVHTVPIDYDHDMYREARSKSGGTDETLFEAYFDAQYEMLKAVKPPVVGHFDLIRLKSDDPNGRFESMKGVWSRILRNLDLIAGYGGILEINSAAVRKGMHEPYPNGEICQAALAKKIRFCLSDDSHGIDQVAHSYGQVLQFLDKMGIRSVTFLKHCACDGKPDSRESADERFPTLQDECIDVERLKENKFQDFTISAGHASLKA</sequence>
<accession>A0A0D2G3I2</accession>
<dbReference type="HOGENOM" id="CLU_054611_0_1_1"/>
<evidence type="ECO:0000313" key="11">
    <source>
        <dbReference type="Proteomes" id="UP000054266"/>
    </source>
</evidence>
<dbReference type="InterPro" id="IPR010140">
    <property type="entry name" value="Histidinol_P_phosphatase_HisJ"/>
</dbReference>
<dbReference type="InterPro" id="IPR004013">
    <property type="entry name" value="PHP_dom"/>
</dbReference>
<evidence type="ECO:0000256" key="3">
    <source>
        <dbReference type="ARBA" id="ARBA00013085"/>
    </source>
</evidence>
<dbReference type="EC" id="3.1.3.15" evidence="3 8"/>
<evidence type="ECO:0000256" key="2">
    <source>
        <dbReference type="ARBA" id="ARBA00009152"/>
    </source>
</evidence>
<name>A0A0D2G3I2_9EURO</name>
<keyword evidence="5 8" id="KW-0378">Hydrolase</keyword>
<dbReference type="FunFam" id="3.20.20.140:FF:000059">
    <property type="entry name" value="Histidinol-phosphatase"/>
    <property type="match status" value="1"/>
</dbReference>
<evidence type="ECO:0000256" key="6">
    <source>
        <dbReference type="ARBA" id="ARBA00023102"/>
    </source>
</evidence>
<evidence type="ECO:0000256" key="7">
    <source>
        <dbReference type="ARBA" id="ARBA00049158"/>
    </source>
</evidence>
<organism evidence="10 11">
    <name type="scientific">Phialophora macrospora</name>
    <dbReference type="NCBI Taxonomy" id="1851006"/>
    <lineage>
        <taxon>Eukaryota</taxon>
        <taxon>Fungi</taxon>
        <taxon>Dikarya</taxon>
        <taxon>Ascomycota</taxon>
        <taxon>Pezizomycotina</taxon>
        <taxon>Eurotiomycetes</taxon>
        <taxon>Chaetothyriomycetidae</taxon>
        <taxon>Chaetothyriales</taxon>
        <taxon>Herpotrichiellaceae</taxon>
        <taxon>Phialophora</taxon>
    </lineage>
</organism>
<dbReference type="EMBL" id="KN846959">
    <property type="protein sequence ID" value="KIW66619.1"/>
    <property type="molecule type" value="Genomic_DNA"/>
</dbReference>
<dbReference type="PANTHER" id="PTHR21039:SF0">
    <property type="entry name" value="HISTIDINOL-PHOSPHATASE"/>
    <property type="match status" value="1"/>
</dbReference>
<dbReference type="Gene3D" id="3.20.20.140">
    <property type="entry name" value="Metal-dependent hydrolases"/>
    <property type="match status" value="1"/>
</dbReference>
<dbReference type="GO" id="GO:0005737">
    <property type="term" value="C:cytoplasm"/>
    <property type="evidence" value="ECO:0007669"/>
    <property type="project" value="TreeGrafter"/>
</dbReference>
<dbReference type="STRING" id="5601.A0A0D2G3I2"/>
<evidence type="ECO:0000256" key="4">
    <source>
        <dbReference type="ARBA" id="ARBA00022605"/>
    </source>
</evidence>
<dbReference type="SUPFAM" id="SSF89550">
    <property type="entry name" value="PHP domain-like"/>
    <property type="match status" value="1"/>
</dbReference>
<dbReference type="GO" id="GO:0004401">
    <property type="term" value="F:histidinol-phosphatase activity"/>
    <property type="evidence" value="ECO:0007669"/>
    <property type="project" value="UniProtKB-UniRule"/>
</dbReference>
<reference evidence="10 11" key="1">
    <citation type="submission" date="2015-01" db="EMBL/GenBank/DDBJ databases">
        <title>The Genome Sequence of Capronia semiimmersa CBS27337.</title>
        <authorList>
            <consortium name="The Broad Institute Genomics Platform"/>
            <person name="Cuomo C."/>
            <person name="de Hoog S."/>
            <person name="Gorbushina A."/>
            <person name="Stielow B."/>
            <person name="Teixiera M."/>
            <person name="Abouelleil A."/>
            <person name="Chapman S.B."/>
            <person name="Priest M."/>
            <person name="Young S.K."/>
            <person name="Wortman J."/>
            <person name="Nusbaum C."/>
            <person name="Birren B."/>
        </authorList>
    </citation>
    <scope>NUCLEOTIDE SEQUENCE [LARGE SCALE GENOMIC DNA]</scope>
    <source>
        <strain evidence="10 11">CBS 27337</strain>
    </source>
</reference>
<protein>
    <recommendedName>
        <fullName evidence="3 8">Histidinol-phosphatase</fullName>
        <shortName evidence="8">HolPase</shortName>
        <ecNumber evidence="3 8">3.1.3.15</ecNumber>
    </recommendedName>
</protein>
<evidence type="ECO:0000256" key="8">
    <source>
        <dbReference type="RuleBase" id="RU366003"/>
    </source>
</evidence>
<evidence type="ECO:0000259" key="9">
    <source>
        <dbReference type="Pfam" id="PF02811"/>
    </source>
</evidence>
<dbReference type="Pfam" id="PF02811">
    <property type="entry name" value="PHP"/>
    <property type="match status" value="1"/>
</dbReference>
<keyword evidence="6 8" id="KW-0368">Histidine biosynthesis</keyword>
<keyword evidence="11" id="KW-1185">Reference proteome</keyword>
<proteinExistence type="inferred from homology"/>
<dbReference type="AlphaFoldDB" id="A0A0D2G3I2"/>
<dbReference type="InterPro" id="IPR016195">
    <property type="entry name" value="Pol/histidinol_Pase-like"/>
</dbReference>
<comment type="similarity">
    <text evidence="2 8">Belongs to the PHP hydrolase family. HisK subfamily.</text>
</comment>
<gene>
    <name evidence="10" type="ORF">PV04_05936</name>
</gene>
<feature type="domain" description="PHP" evidence="9">
    <location>
        <begin position="5"/>
        <end position="213"/>
    </location>
</feature>
<dbReference type="UniPathway" id="UPA00031">
    <property type="reaction ID" value="UER00013"/>
</dbReference>